<comment type="caution">
    <text evidence="2">The sequence shown here is derived from an EMBL/GenBank/DDBJ whole genome shotgun (WGS) entry which is preliminary data.</text>
</comment>
<dbReference type="AlphaFoldDB" id="A0A418V6W0"/>
<organism evidence="2 3">
    <name type="scientific">Deinococcus cavernae</name>
    <dbReference type="NCBI Taxonomy" id="2320857"/>
    <lineage>
        <taxon>Bacteria</taxon>
        <taxon>Thermotogati</taxon>
        <taxon>Deinococcota</taxon>
        <taxon>Deinococci</taxon>
        <taxon>Deinococcales</taxon>
        <taxon>Deinococcaceae</taxon>
        <taxon>Deinococcus</taxon>
    </lineage>
</organism>
<name>A0A418V6W0_9DEIO</name>
<proteinExistence type="predicted"/>
<dbReference type="OrthoDB" id="72988at2"/>
<dbReference type="Proteomes" id="UP000286287">
    <property type="component" value="Unassembled WGS sequence"/>
</dbReference>
<dbReference type="RefSeq" id="WP_119763363.1">
    <property type="nucleotide sequence ID" value="NZ_QYUJ01000014.1"/>
</dbReference>
<protein>
    <recommendedName>
        <fullName evidence="1">DUF8082 domain-containing protein</fullName>
    </recommendedName>
</protein>
<evidence type="ECO:0000313" key="2">
    <source>
        <dbReference type="EMBL" id="RJF71819.1"/>
    </source>
</evidence>
<evidence type="ECO:0000313" key="3">
    <source>
        <dbReference type="Proteomes" id="UP000286287"/>
    </source>
</evidence>
<evidence type="ECO:0000259" key="1">
    <source>
        <dbReference type="Pfam" id="PF26309"/>
    </source>
</evidence>
<keyword evidence="3" id="KW-1185">Reference proteome</keyword>
<dbReference type="InterPro" id="IPR058395">
    <property type="entry name" value="DUF8082"/>
</dbReference>
<sequence length="138" mass="14834">MTAATVIPQRPAALKDDTPLPFGVWQVLHLVDGVRSVQGIAAALNISTEQVSAALEQAHTWIGRSVQREQVVTDGTLQTVSQCLVSVMGPMAELIVDDALYEVGEKPTLAQVLSSIAAQLDEQHLHAFVRQLRTKGLA</sequence>
<accession>A0A418V6W0</accession>
<dbReference type="EMBL" id="QYUJ01000014">
    <property type="protein sequence ID" value="RJF71819.1"/>
    <property type="molecule type" value="Genomic_DNA"/>
</dbReference>
<feature type="domain" description="DUF8082" evidence="1">
    <location>
        <begin position="76"/>
        <end position="133"/>
    </location>
</feature>
<gene>
    <name evidence="2" type="ORF">D3875_09855</name>
</gene>
<reference evidence="2 3" key="1">
    <citation type="submission" date="2018-09" db="EMBL/GenBank/DDBJ databases">
        <authorList>
            <person name="Zhu H."/>
        </authorList>
    </citation>
    <scope>NUCLEOTIDE SEQUENCE [LARGE SCALE GENOMIC DNA]</scope>
    <source>
        <strain evidence="2 3">K2S05-167</strain>
    </source>
</reference>
<dbReference type="Pfam" id="PF26309">
    <property type="entry name" value="DUF8082"/>
    <property type="match status" value="1"/>
</dbReference>